<dbReference type="Pfam" id="PF11716">
    <property type="entry name" value="MDMPI_N"/>
    <property type="match status" value="1"/>
</dbReference>
<gene>
    <name evidence="3" type="ORF">FHR82_005602</name>
</gene>
<feature type="region of interest" description="Disordered" evidence="1">
    <location>
        <begin position="1"/>
        <end position="21"/>
    </location>
</feature>
<reference evidence="3 4" key="1">
    <citation type="submission" date="2020-08" db="EMBL/GenBank/DDBJ databases">
        <title>Genomic Encyclopedia of Type Strains, Phase III (KMG-III): the genomes of soil and plant-associated and newly described type strains.</title>
        <authorList>
            <person name="Whitman W."/>
        </authorList>
    </citation>
    <scope>NUCLEOTIDE SEQUENCE [LARGE SCALE GENOMIC DNA]</scope>
    <source>
        <strain evidence="3 4">CECT 8960</strain>
    </source>
</reference>
<dbReference type="RefSeq" id="WP_184813459.1">
    <property type="nucleotide sequence ID" value="NZ_JACHJQ010000006.1"/>
</dbReference>
<feature type="domain" description="Mycothiol-dependent maleylpyruvate isomerase metal-binding" evidence="2">
    <location>
        <begin position="25"/>
        <end position="87"/>
    </location>
</feature>
<sequence>MYTNLGEAGTPTLRGSRPPNHECYRQVRENVTELLGAAAPEGDVPVPSCPEWTLRGLVTHLVGVAATSIGRLSGWPSAPRASSADMDLPELLTTWKELGAEVDLLLADRGDRAGNILVMDAFTHELDIRYAIGAELPGEHPAFPGAFEVLANGFACAVDDHQLPALRLSTGTTQWTVGTGEPVATVTANRYDIYRSLAGRRSHRQITAMDWDRDSHRWLPAFTWGPFTPPVAAVEPVAGTAGDE</sequence>
<proteinExistence type="predicted"/>
<dbReference type="AlphaFoldDB" id="A0A7W7VGN0"/>
<dbReference type="GO" id="GO:0046872">
    <property type="term" value="F:metal ion binding"/>
    <property type="evidence" value="ECO:0007669"/>
    <property type="project" value="InterPro"/>
</dbReference>
<dbReference type="InterPro" id="IPR034660">
    <property type="entry name" value="DinB/YfiT-like"/>
</dbReference>
<protein>
    <submittedName>
        <fullName evidence="3">Uncharacterized protein (TIGR03083 family)</fullName>
    </submittedName>
</protein>
<dbReference type="Proteomes" id="UP000520767">
    <property type="component" value="Unassembled WGS sequence"/>
</dbReference>
<accession>A0A7W7VGN0</accession>
<evidence type="ECO:0000259" key="2">
    <source>
        <dbReference type="Pfam" id="PF11716"/>
    </source>
</evidence>
<keyword evidence="4" id="KW-1185">Reference proteome</keyword>
<comment type="caution">
    <text evidence="3">The sequence shown here is derived from an EMBL/GenBank/DDBJ whole genome shotgun (WGS) entry which is preliminary data.</text>
</comment>
<dbReference type="EMBL" id="JACHJQ010000006">
    <property type="protein sequence ID" value="MBB4909344.1"/>
    <property type="molecule type" value="Genomic_DNA"/>
</dbReference>
<dbReference type="InterPro" id="IPR024344">
    <property type="entry name" value="MDMPI_metal-binding"/>
</dbReference>
<name>A0A7W7VGN0_9PSEU</name>
<evidence type="ECO:0000313" key="4">
    <source>
        <dbReference type="Proteomes" id="UP000520767"/>
    </source>
</evidence>
<evidence type="ECO:0000313" key="3">
    <source>
        <dbReference type="EMBL" id="MBB4909344.1"/>
    </source>
</evidence>
<evidence type="ECO:0000256" key="1">
    <source>
        <dbReference type="SAM" id="MobiDB-lite"/>
    </source>
</evidence>
<organism evidence="3 4">
    <name type="scientific">Actinophytocola algeriensis</name>
    <dbReference type="NCBI Taxonomy" id="1768010"/>
    <lineage>
        <taxon>Bacteria</taxon>
        <taxon>Bacillati</taxon>
        <taxon>Actinomycetota</taxon>
        <taxon>Actinomycetes</taxon>
        <taxon>Pseudonocardiales</taxon>
        <taxon>Pseudonocardiaceae</taxon>
    </lineage>
</organism>
<dbReference type="SUPFAM" id="SSF109854">
    <property type="entry name" value="DinB/YfiT-like putative metalloenzymes"/>
    <property type="match status" value="1"/>
</dbReference>